<feature type="transmembrane region" description="Helical" evidence="5">
    <location>
        <begin position="85"/>
        <end position="102"/>
    </location>
</feature>
<feature type="transmembrane region" description="Helical" evidence="5">
    <location>
        <begin position="114"/>
        <end position="137"/>
    </location>
</feature>
<comment type="subcellular location">
    <subcellularLocation>
        <location evidence="1">Membrane</location>
        <topology evidence="1">Multi-pass membrane protein</topology>
    </subcellularLocation>
</comment>
<name>A0ABR9XU58_9CHLB</name>
<dbReference type="InterPro" id="IPR051533">
    <property type="entry name" value="WaaL-like"/>
</dbReference>
<keyword evidence="4 5" id="KW-0472">Membrane</keyword>
<accession>A0ABR9XU58</accession>
<dbReference type="Pfam" id="PF04932">
    <property type="entry name" value="Wzy_C"/>
    <property type="match status" value="1"/>
</dbReference>
<feature type="transmembrane region" description="Helical" evidence="5">
    <location>
        <begin position="210"/>
        <end position="226"/>
    </location>
</feature>
<feature type="transmembrane region" description="Helical" evidence="5">
    <location>
        <begin position="238"/>
        <end position="256"/>
    </location>
</feature>
<dbReference type="GO" id="GO:0016874">
    <property type="term" value="F:ligase activity"/>
    <property type="evidence" value="ECO:0007669"/>
    <property type="project" value="UniProtKB-KW"/>
</dbReference>
<organism evidence="7 8">
    <name type="scientific">Prosthecochloris ethylica</name>
    <dbReference type="NCBI Taxonomy" id="2743976"/>
    <lineage>
        <taxon>Bacteria</taxon>
        <taxon>Pseudomonadati</taxon>
        <taxon>Chlorobiota</taxon>
        <taxon>Chlorobiia</taxon>
        <taxon>Chlorobiales</taxon>
        <taxon>Chlorobiaceae</taxon>
        <taxon>Prosthecochloris</taxon>
    </lineage>
</organism>
<keyword evidence="8" id="KW-1185">Reference proteome</keyword>
<evidence type="ECO:0000256" key="3">
    <source>
        <dbReference type="ARBA" id="ARBA00022989"/>
    </source>
</evidence>
<feature type="domain" description="O-antigen ligase-related" evidence="6">
    <location>
        <begin position="193"/>
        <end position="359"/>
    </location>
</feature>
<reference evidence="7 8" key="1">
    <citation type="journal article" date="2020" name="Microorganisms">
        <title>Simultaneous Genome Sequencing of Prosthecochloris ethylica and Desulfuromonas acetoxidans within a Syntrophic Mixture Reveals Unique Pili and Protein Interactions.</title>
        <authorList>
            <person name="Kyndt J.A."/>
            <person name="Van Beeumen J.J."/>
            <person name="Meyer T.E."/>
        </authorList>
    </citation>
    <scope>NUCLEOTIDE SEQUENCE [LARGE SCALE GENOMIC DNA]</scope>
    <source>
        <strain evidence="7 8">N3</strain>
    </source>
</reference>
<gene>
    <name evidence="7" type="ORF">INT08_09715</name>
</gene>
<sequence>MEQFFFGRKISIYVFIVVLVWLFVLMGMSVMKNQNKIAYSEADKKILLLISIIVLSDVASLIHFNGFELYSTKHIQRLGADMMSVKYKFLIFPLLLLYVLFVKRFVGKIYVLRSLLFSSIVSSAILYLKLIGLLPVAGYSIGNLQVYTNYAAKYIRYSGGEIDPNFYFVSIVVGLISLLLLRGEMHKRTFLLFFLCLSFSLIFTYSRSGLLFYFLAIIISGIVAVVDKIKKSKDIFKVDVKIYFFLVIFCGIYLLYSKDISIFLIDGVHGLIEKTINENSEGNYGGGRLDQLISSIDYILSVPLLYKVIGSGYNVVLNMQLWEFLLYEYTGKYYYVYNDIHNTYLSVLVTVGVLGFAVLTMILKKYLACVYKEDIYAFVFSLALMLMAMTVNVTILFSFWFIVLFYDFDDKNKSCIING</sequence>
<proteinExistence type="predicted"/>
<dbReference type="EMBL" id="JADGII010000021">
    <property type="protein sequence ID" value="MBF0637442.1"/>
    <property type="molecule type" value="Genomic_DNA"/>
</dbReference>
<feature type="transmembrane region" description="Helical" evidence="5">
    <location>
        <begin position="164"/>
        <end position="181"/>
    </location>
</feature>
<feature type="transmembrane region" description="Helical" evidence="5">
    <location>
        <begin position="343"/>
        <end position="363"/>
    </location>
</feature>
<evidence type="ECO:0000256" key="2">
    <source>
        <dbReference type="ARBA" id="ARBA00022692"/>
    </source>
</evidence>
<evidence type="ECO:0000256" key="1">
    <source>
        <dbReference type="ARBA" id="ARBA00004141"/>
    </source>
</evidence>
<evidence type="ECO:0000256" key="5">
    <source>
        <dbReference type="SAM" id="Phobius"/>
    </source>
</evidence>
<keyword evidence="3 5" id="KW-1133">Transmembrane helix</keyword>
<keyword evidence="7" id="KW-0436">Ligase</keyword>
<feature type="transmembrane region" description="Helical" evidence="5">
    <location>
        <begin position="6"/>
        <end position="25"/>
    </location>
</feature>
<dbReference type="Proteomes" id="UP000619838">
    <property type="component" value="Unassembled WGS sequence"/>
</dbReference>
<evidence type="ECO:0000259" key="6">
    <source>
        <dbReference type="Pfam" id="PF04932"/>
    </source>
</evidence>
<protein>
    <submittedName>
        <fullName evidence="7">O-antigen ligase family protein</fullName>
    </submittedName>
</protein>
<keyword evidence="2 5" id="KW-0812">Transmembrane</keyword>
<dbReference type="PANTHER" id="PTHR37422:SF17">
    <property type="entry name" value="O-ANTIGEN LIGASE"/>
    <property type="match status" value="1"/>
</dbReference>
<evidence type="ECO:0000256" key="4">
    <source>
        <dbReference type="ARBA" id="ARBA00023136"/>
    </source>
</evidence>
<dbReference type="PANTHER" id="PTHR37422">
    <property type="entry name" value="TEICHURONIC ACID BIOSYNTHESIS PROTEIN TUAE"/>
    <property type="match status" value="1"/>
</dbReference>
<dbReference type="RefSeq" id="WP_175187862.1">
    <property type="nucleotide sequence ID" value="NZ_JABVZQ010000026.1"/>
</dbReference>
<feature type="transmembrane region" description="Helical" evidence="5">
    <location>
        <begin position="46"/>
        <end position="65"/>
    </location>
</feature>
<evidence type="ECO:0000313" key="7">
    <source>
        <dbReference type="EMBL" id="MBF0637442.1"/>
    </source>
</evidence>
<feature type="transmembrane region" description="Helical" evidence="5">
    <location>
        <begin position="375"/>
        <end position="403"/>
    </location>
</feature>
<dbReference type="InterPro" id="IPR007016">
    <property type="entry name" value="O-antigen_ligase-rel_domated"/>
</dbReference>
<comment type="caution">
    <text evidence="7">The sequence shown here is derived from an EMBL/GenBank/DDBJ whole genome shotgun (WGS) entry which is preliminary data.</text>
</comment>
<feature type="transmembrane region" description="Helical" evidence="5">
    <location>
        <begin position="188"/>
        <end position="204"/>
    </location>
</feature>
<evidence type="ECO:0000313" key="8">
    <source>
        <dbReference type="Proteomes" id="UP000619838"/>
    </source>
</evidence>